<gene>
    <name evidence="1" type="ORF">L1987_77350</name>
</gene>
<keyword evidence="2" id="KW-1185">Reference proteome</keyword>
<organism evidence="1 2">
    <name type="scientific">Smallanthus sonchifolius</name>
    <dbReference type="NCBI Taxonomy" id="185202"/>
    <lineage>
        <taxon>Eukaryota</taxon>
        <taxon>Viridiplantae</taxon>
        <taxon>Streptophyta</taxon>
        <taxon>Embryophyta</taxon>
        <taxon>Tracheophyta</taxon>
        <taxon>Spermatophyta</taxon>
        <taxon>Magnoliopsida</taxon>
        <taxon>eudicotyledons</taxon>
        <taxon>Gunneridae</taxon>
        <taxon>Pentapetalae</taxon>
        <taxon>asterids</taxon>
        <taxon>campanulids</taxon>
        <taxon>Asterales</taxon>
        <taxon>Asteraceae</taxon>
        <taxon>Asteroideae</taxon>
        <taxon>Heliantheae alliance</taxon>
        <taxon>Millerieae</taxon>
        <taxon>Smallanthus</taxon>
    </lineage>
</organism>
<comment type="caution">
    <text evidence="1">The sequence shown here is derived from an EMBL/GenBank/DDBJ whole genome shotgun (WGS) entry which is preliminary data.</text>
</comment>
<sequence>MGSLNVPENEVLSCSSPGQVSERQNGYMSEGDTTLYSAETAESRNYPIPKEGRLGQLQVGRSQSCVNYNRWGGPVQASPVVRGRSVEKRRSYTHGRKVFATLHRGNDYYSPTVSSIMKNRNNLEWRNRSLRPSAVHSSQKWAF</sequence>
<accession>A0ACB8Z9K2</accession>
<reference evidence="1 2" key="2">
    <citation type="journal article" date="2022" name="Mol. Ecol. Resour.">
        <title>The genomes of chicory, endive, great burdock and yacon provide insights into Asteraceae paleo-polyploidization history and plant inulin production.</title>
        <authorList>
            <person name="Fan W."/>
            <person name="Wang S."/>
            <person name="Wang H."/>
            <person name="Wang A."/>
            <person name="Jiang F."/>
            <person name="Liu H."/>
            <person name="Zhao H."/>
            <person name="Xu D."/>
            <person name="Zhang Y."/>
        </authorList>
    </citation>
    <scope>NUCLEOTIDE SEQUENCE [LARGE SCALE GENOMIC DNA]</scope>
    <source>
        <strain evidence="2">cv. Yunnan</strain>
        <tissue evidence="1">Leaves</tissue>
    </source>
</reference>
<dbReference type="Proteomes" id="UP001056120">
    <property type="component" value="Linkage Group LG26"/>
</dbReference>
<dbReference type="EMBL" id="CM042043">
    <property type="protein sequence ID" value="KAI3694385.1"/>
    <property type="molecule type" value="Genomic_DNA"/>
</dbReference>
<evidence type="ECO:0000313" key="2">
    <source>
        <dbReference type="Proteomes" id="UP001056120"/>
    </source>
</evidence>
<evidence type="ECO:0000313" key="1">
    <source>
        <dbReference type="EMBL" id="KAI3694385.1"/>
    </source>
</evidence>
<name>A0ACB8Z9K2_9ASTR</name>
<proteinExistence type="predicted"/>
<protein>
    <submittedName>
        <fullName evidence="1">Uncharacterized protein</fullName>
    </submittedName>
</protein>
<reference evidence="2" key="1">
    <citation type="journal article" date="2022" name="Mol. Ecol. Resour.">
        <title>The genomes of chicory, endive, great burdock and yacon provide insights into Asteraceae palaeo-polyploidization history and plant inulin production.</title>
        <authorList>
            <person name="Fan W."/>
            <person name="Wang S."/>
            <person name="Wang H."/>
            <person name="Wang A."/>
            <person name="Jiang F."/>
            <person name="Liu H."/>
            <person name="Zhao H."/>
            <person name="Xu D."/>
            <person name="Zhang Y."/>
        </authorList>
    </citation>
    <scope>NUCLEOTIDE SEQUENCE [LARGE SCALE GENOMIC DNA]</scope>
    <source>
        <strain evidence="2">cv. Yunnan</strain>
    </source>
</reference>